<dbReference type="RefSeq" id="WP_041082563.1">
    <property type="nucleotide sequence ID" value="NZ_JACBCZ010000001.1"/>
</dbReference>
<dbReference type="EMBL" id="SGKU01000021">
    <property type="protein sequence ID" value="NFA42726.1"/>
    <property type="molecule type" value="Genomic_DNA"/>
</dbReference>
<reference evidence="1 4" key="1">
    <citation type="submission" date="2019-02" db="EMBL/GenBank/DDBJ databases">
        <title>Genome sequencing of Clostridium botulinum clinical isolates.</title>
        <authorList>
            <person name="Brunt J."/>
            <person name="Van Vliet A.H.M."/>
            <person name="Stringer S.C."/>
            <person name="Grant K.A."/>
            <person name="Carter A.C."/>
            <person name="Peck M.W."/>
        </authorList>
    </citation>
    <scope>NUCLEOTIDE SEQUENCE [LARGE SCALE GENOMIC DNA]</scope>
    <source>
        <strain evidence="1 4">H113700579</strain>
    </source>
</reference>
<organism evidence="1 4">
    <name type="scientific">Clostridium botulinum</name>
    <dbReference type="NCBI Taxonomy" id="1491"/>
    <lineage>
        <taxon>Bacteria</taxon>
        <taxon>Bacillati</taxon>
        <taxon>Bacillota</taxon>
        <taxon>Clostridia</taxon>
        <taxon>Eubacteriales</taxon>
        <taxon>Clostridiaceae</taxon>
        <taxon>Clostridium</taxon>
    </lineage>
</organism>
<evidence type="ECO:0000313" key="4">
    <source>
        <dbReference type="Proteomes" id="UP000472355"/>
    </source>
</evidence>
<gene>
    <name evidence="1" type="ORF">EXM65_09110</name>
    <name evidence="2" type="ORF">FC774_11865</name>
    <name evidence="3" type="ORF">FDB51_02120</name>
</gene>
<sequence length="218" mass="25366">MSKDLNFINDEKNYWGQIYTEIAYSISENAPFLSEEKLKNRKYYVKSSVLKDYIKLLDSTELDCKKSGLFKLFKSNSALDKVNNFKAENRQSFKELENCSKCACLNCTFDCKFKSCTSCRFGSYIKSCDKEKINVRKHDNFIIDLTNNDTGNSSKYKVLATLENCITDKQYIILENISSSNDKLVLYYYPEIRGDSYGEITNVDEFDFVVETYQNSDY</sequence>
<comment type="caution">
    <text evidence="1">The sequence shown here is derived from an EMBL/GenBank/DDBJ whole genome shotgun (WGS) entry which is preliminary data.</text>
</comment>
<reference evidence="5 6" key="2">
    <citation type="submission" date="2019-04" db="EMBL/GenBank/DDBJ databases">
        <title>Genome sequencing of Clostridium botulinum Groups I-IV and Clostridium butyricum.</title>
        <authorList>
            <person name="Brunt J."/>
            <person name="Van Vliet A.H.M."/>
            <person name="Stringer S.C."/>
            <person name="Carter A.T."/>
            <person name="Peck M.W."/>
        </authorList>
    </citation>
    <scope>NUCLEOTIDE SEQUENCE [LARGE SCALE GENOMIC DNA]</scope>
    <source>
        <strain evidence="2 6">1605</strain>
        <strain evidence="3 5">CB-K-33E</strain>
    </source>
</reference>
<dbReference type="Proteomes" id="UP000473681">
    <property type="component" value="Unassembled WGS sequence"/>
</dbReference>
<dbReference type="Proteomes" id="UP000472355">
    <property type="component" value="Unassembled WGS sequence"/>
</dbReference>
<evidence type="ECO:0000313" key="2">
    <source>
        <dbReference type="EMBL" id="NFF88563.1"/>
    </source>
</evidence>
<proteinExistence type="predicted"/>
<dbReference type="EMBL" id="SWVK01000002">
    <property type="protein sequence ID" value="NFN33945.1"/>
    <property type="molecule type" value="Genomic_DNA"/>
</dbReference>
<accession>A0A0C2S6R8</accession>
<evidence type="ECO:0000313" key="1">
    <source>
        <dbReference type="EMBL" id="NFA42726.1"/>
    </source>
</evidence>
<dbReference type="Proteomes" id="UP000476820">
    <property type="component" value="Unassembled WGS sequence"/>
</dbReference>
<evidence type="ECO:0000313" key="3">
    <source>
        <dbReference type="EMBL" id="NFN33945.1"/>
    </source>
</evidence>
<name>A0A0C2S6R8_CLOBO</name>
<dbReference type="EMBL" id="SWOV01000033">
    <property type="protein sequence ID" value="NFF88563.1"/>
    <property type="molecule type" value="Genomic_DNA"/>
</dbReference>
<evidence type="ECO:0000313" key="5">
    <source>
        <dbReference type="Proteomes" id="UP000473681"/>
    </source>
</evidence>
<dbReference type="OrthoDB" id="1757219at2"/>
<evidence type="ECO:0000313" key="6">
    <source>
        <dbReference type="Proteomes" id="UP000476820"/>
    </source>
</evidence>
<dbReference type="AlphaFoldDB" id="A0A0C2S6R8"/>
<protein>
    <submittedName>
        <fullName evidence="1">DUF1292 domain-containing protein</fullName>
    </submittedName>
</protein>